<dbReference type="RefSeq" id="WP_012940563.1">
    <property type="nucleotide sequence ID" value="NC_013741.1"/>
</dbReference>
<evidence type="ECO:0000313" key="1">
    <source>
        <dbReference type="EMBL" id="ADB58227.1"/>
    </source>
</evidence>
<reference evidence="1 2" key="1">
    <citation type="journal article" date="2010" name="Stand. Genomic Sci.">
        <title>Complete genome sequence of Archaeoglobus profundus type strain (AV18).</title>
        <authorList>
            <person name="von Jan M."/>
            <person name="Lapidus A."/>
            <person name="Del Rio T.G."/>
            <person name="Copeland A."/>
            <person name="Tice H."/>
            <person name="Cheng J.F."/>
            <person name="Lucas S."/>
            <person name="Chen F."/>
            <person name="Nolan M."/>
            <person name="Goodwin L."/>
            <person name="Han C."/>
            <person name="Pitluck S."/>
            <person name="Liolios K."/>
            <person name="Ivanova N."/>
            <person name="Mavromatis K."/>
            <person name="Ovchinnikova G."/>
            <person name="Chertkov O."/>
            <person name="Pati A."/>
            <person name="Chen A."/>
            <person name="Palaniappan K."/>
            <person name="Land M."/>
            <person name="Hauser L."/>
            <person name="Chang Y.J."/>
            <person name="Jeffries C.D."/>
            <person name="Saunders E."/>
            <person name="Brettin T."/>
            <person name="Detter J.C."/>
            <person name="Chain P."/>
            <person name="Eichinger K."/>
            <person name="Huber H."/>
            <person name="Spring S."/>
            <person name="Rohde M."/>
            <person name="Goker M."/>
            <person name="Wirth R."/>
            <person name="Woyke T."/>
            <person name="Bristow J."/>
            <person name="Eisen J.A."/>
            <person name="Markowitz V."/>
            <person name="Hugenholtz P."/>
            <person name="Kyrpides N.C."/>
            <person name="Klenk H.P."/>
        </authorList>
    </citation>
    <scope>NUCLEOTIDE SEQUENCE [LARGE SCALE GENOMIC DNA]</scope>
    <source>
        <strain evidence="2">DSM 5631 / JCM 9629 / NBRC 100127 / Av18</strain>
    </source>
</reference>
<dbReference type="STRING" id="572546.Arcpr_1174"/>
<dbReference type="EMBL" id="CP001857">
    <property type="protein sequence ID" value="ADB58227.1"/>
    <property type="molecule type" value="Genomic_DNA"/>
</dbReference>
<dbReference type="HOGENOM" id="CLU_2140076_0_0_2"/>
<dbReference type="InterPro" id="IPR021799">
    <property type="entry name" value="PIN-like_prokaryotic"/>
</dbReference>
<evidence type="ECO:0000313" key="2">
    <source>
        <dbReference type="Proteomes" id="UP000001901"/>
    </source>
</evidence>
<dbReference type="KEGG" id="apo:Arcpr_1174"/>
<accession>D2RDN3</accession>
<protein>
    <submittedName>
        <fullName evidence="1">Uncharacterized protein</fullName>
    </submittedName>
</protein>
<gene>
    <name evidence="1" type="ordered locus">Arcpr_1174</name>
</gene>
<dbReference type="PaxDb" id="572546-Arcpr_1174"/>
<dbReference type="Proteomes" id="UP000001901">
    <property type="component" value="Chromosome"/>
</dbReference>
<dbReference type="Pfam" id="PF11848">
    <property type="entry name" value="DUF3368"/>
    <property type="match status" value="1"/>
</dbReference>
<dbReference type="AlphaFoldDB" id="D2RDN3"/>
<proteinExistence type="predicted"/>
<name>D2RDN3_ARCPA</name>
<dbReference type="eggNOG" id="arCOG00719">
    <property type="taxonomic scope" value="Archaea"/>
</dbReference>
<organism evidence="1 2">
    <name type="scientific">Archaeoglobus profundus (strain DSM 5631 / JCM 9629 / NBRC 100127 / Av18)</name>
    <dbReference type="NCBI Taxonomy" id="572546"/>
    <lineage>
        <taxon>Archaea</taxon>
        <taxon>Methanobacteriati</taxon>
        <taxon>Methanobacteriota</taxon>
        <taxon>Archaeoglobi</taxon>
        <taxon>Archaeoglobales</taxon>
        <taxon>Archaeoglobaceae</taxon>
        <taxon>Archaeoglobus</taxon>
    </lineage>
</organism>
<sequence>MIVLDTDILSCFSKIRRFYLLEELFKRQFYIPPRVYGELLKAKEKGYDFVDYALKLIDEGRIKIAILSEDELYTVKEIANMRKLSFSEIGALALAKKTENGSYFCIIILDLY</sequence>
<keyword evidence="2" id="KW-1185">Reference proteome</keyword>
<dbReference type="GeneID" id="8739856"/>